<dbReference type="AlphaFoldDB" id="A0A2U2B3V7"/>
<dbReference type="Gene3D" id="1.10.10.10">
    <property type="entry name" value="Winged helix-like DNA-binding domain superfamily/Winged helix DNA-binding domain"/>
    <property type="match status" value="1"/>
</dbReference>
<evidence type="ECO:0000313" key="2">
    <source>
        <dbReference type="Proteomes" id="UP000244956"/>
    </source>
</evidence>
<sequence>MDKSLKRITINPEICNGKPIIRGMRITVSTILEYLAAGETTENILEAYPTLEKEDILACLEFAKKIADKSILDYDLKAS</sequence>
<dbReference type="InterPro" id="IPR009057">
    <property type="entry name" value="Homeodomain-like_sf"/>
</dbReference>
<gene>
    <name evidence="1" type="ORF">DDZ16_19105</name>
</gene>
<dbReference type="SUPFAM" id="SSF46689">
    <property type="entry name" value="Homeodomain-like"/>
    <property type="match status" value="1"/>
</dbReference>
<accession>A0A2U2B3V7</accession>
<dbReference type="Proteomes" id="UP000244956">
    <property type="component" value="Unassembled WGS sequence"/>
</dbReference>
<evidence type="ECO:0008006" key="3">
    <source>
        <dbReference type="Google" id="ProtNLM"/>
    </source>
</evidence>
<proteinExistence type="predicted"/>
<dbReference type="InterPro" id="IPR007367">
    <property type="entry name" value="DUF433"/>
</dbReference>
<dbReference type="RefSeq" id="WP_109266084.1">
    <property type="nucleotide sequence ID" value="NZ_QEWP01000026.1"/>
</dbReference>
<dbReference type="InterPro" id="IPR036388">
    <property type="entry name" value="WH-like_DNA-bd_sf"/>
</dbReference>
<dbReference type="PANTHER" id="PTHR34849:SF3">
    <property type="entry name" value="SSR2962 PROTEIN"/>
    <property type="match status" value="1"/>
</dbReference>
<protein>
    <recommendedName>
        <fullName evidence="3">Antitoxin</fullName>
    </recommendedName>
</protein>
<dbReference type="EMBL" id="QEWP01000026">
    <property type="protein sequence ID" value="PWD97746.1"/>
    <property type="molecule type" value="Genomic_DNA"/>
</dbReference>
<comment type="caution">
    <text evidence="1">The sequence shown here is derived from an EMBL/GenBank/DDBJ whole genome shotgun (WGS) entry which is preliminary data.</text>
</comment>
<organism evidence="1 2">
    <name type="scientific">Marinilabilia rubra</name>
    <dbReference type="NCBI Taxonomy" id="2162893"/>
    <lineage>
        <taxon>Bacteria</taxon>
        <taxon>Pseudomonadati</taxon>
        <taxon>Bacteroidota</taxon>
        <taxon>Bacteroidia</taxon>
        <taxon>Marinilabiliales</taxon>
        <taxon>Marinilabiliaceae</taxon>
        <taxon>Marinilabilia</taxon>
    </lineage>
</organism>
<dbReference type="PANTHER" id="PTHR34849">
    <property type="entry name" value="SSL5025 PROTEIN"/>
    <property type="match status" value="1"/>
</dbReference>
<dbReference type="Pfam" id="PF04255">
    <property type="entry name" value="DUF433"/>
    <property type="match status" value="1"/>
</dbReference>
<evidence type="ECO:0000313" key="1">
    <source>
        <dbReference type="EMBL" id="PWD97746.1"/>
    </source>
</evidence>
<name>A0A2U2B3V7_9BACT</name>
<reference evidence="1 2" key="1">
    <citation type="submission" date="2018-05" db="EMBL/GenBank/DDBJ databases">
        <title>Marinilabilia rubrum sp. nov., isolated from saltern sediment.</title>
        <authorList>
            <person name="Zhang R."/>
        </authorList>
    </citation>
    <scope>NUCLEOTIDE SEQUENCE [LARGE SCALE GENOMIC DNA]</scope>
    <source>
        <strain evidence="1 2">WTE16</strain>
    </source>
</reference>
<dbReference type="OrthoDB" id="9809515at2"/>
<keyword evidence="2" id="KW-1185">Reference proteome</keyword>